<protein>
    <submittedName>
        <fullName evidence="1">Uncharacterized protein</fullName>
    </submittedName>
</protein>
<keyword evidence="3" id="KW-1185">Reference proteome</keyword>
<dbReference type="AlphaFoldDB" id="W0ES29"/>
<dbReference type="EMBL" id="CP007034">
    <property type="protein sequence ID" value="AHF13784.1"/>
    <property type="molecule type" value="Genomic_DNA"/>
</dbReference>
<proteinExistence type="predicted"/>
<name>W0ES29_9BACT</name>
<gene>
    <name evidence="1" type="ORF">BARVI_02680</name>
    <name evidence="2" type="ORF">BARVI_06535</name>
</gene>
<accession>W0ES29</accession>
<dbReference type="Proteomes" id="UP000018901">
    <property type="component" value="Chromosome"/>
</dbReference>
<dbReference type="KEGG" id="bvs:BARVI_02680"/>
<dbReference type="STRING" id="880074.BARVI_02680"/>
<dbReference type="EMBL" id="CP007034">
    <property type="protein sequence ID" value="AHF13615.1"/>
    <property type="molecule type" value="Genomic_DNA"/>
</dbReference>
<evidence type="ECO:0000313" key="3">
    <source>
        <dbReference type="Proteomes" id="UP000018901"/>
    </source>
</evidence>
<dbReference type="KEGG" id="bvs:BARVI_06535"/>
<sequence length="48" mass="5422">MKKSCSKIWRGKEKGCTFATLSPLERGRQDLGKAGEIKIIDKTEKKQV</sequence>
<reference evidence="1 3" key="1">
    <citation type="submission" date="2013-12" db="EMBL/GenBank/DDBJ databases">
        <authorList>
            <consortium name="DOE Joint Genome Institute"/>
            <person name="Eisen J."/>
            <person name="Huntemann M."/>
            <person name="Han J."/>
            <person name="Chen A."/>
            <person name="Kyrpides N."/>
            <person name="Mavromatis K."/>
            <person name="Markowitz V."/>
            <person name="Palaniappan K."/>
            <person name="Ivanova N."/>
            <person name="Schaumberg A."/>
            <person name="Pati A."/>
            <person name="Liolios K."/>
            <person name="Nordberg H.P."/>
            <person name="Cantor M.N."/>
            <person name="Hua S.X."/>
            <person name="Woyke T."/>
        </authorList>
    </citation>
    <scope>NUCLEOTIDE SEQUENCE [LARGE SCALE GENOMIC DNA]</scope>
    <source>
        <strain evidence="1">C46</strain>
        <strain evidence="3">DSM 18177</strain>
    </source>
</reference>
<evidence type="ECO:0000313" key="1">
    <source>
        <dbReference type="EMBL" id="AHF13615.1"/>
    </source>
</evidence>
<dbReference type="HOGENOM" id="CLU_3149912_0_0_10"/>
<evidence type="ECO:0000313" key="2">
    <source>
        <dbReference type="EMBL" id="AHF13784.1"/>
    </source>
</evidence>
<organism evidence="1 3">
    <name type="scientific">Barnesiella viscericola DSM 18177</name>
    <dbReference type="NCBI Taxonomy" id="880074"/>
    <lineage>
        <taxon>Bacteria</taxon>
        <taxon>Pseudomonadati</taxon>
        <taxon>Bacteroidota</taxon>
        <taxon>Bacteroidia</taxon>
        <taxon>Bacteroidales</taxon>
        <taxon>Barnesiellaceae</taxon>
        <taxon>Barnesiella</taxon>
    </lineage>
</organism>